<feature type="transmembrane region" description="Helical" evidence="1">
    <location>
        <begin position="230"/>
        <end position="254"/>
    </location>
</feature>
<dbReference type="InterPro" id="IPR036927">
    <property type="entry name" value="Cyt_c_oxase-like_su1_sf"/>
</dbReference>
<keyword evidence="1" id="KW-0472">Membrane</keyword>
<feature type="domain" description="Nitric oxide reductase subunit B cytochrome c-like" evidence="2">
    <location>
        <begin position="37"/>
        <end position="217"/>
    </location>
</feature>
<feature type="transmembrane region" description="Helical" evidence="1">
    <location>
        <begin position="587"/>
        <end position="610"/>
    </location>
</feature>
<dbReference type="EMBL" id="AEQP01000017">
    <property type="protein sequence ID" value="EFV94483.1"/>
    <property type="molecule type" value="Genomic_DNA"/>
</dbReference>
<dbReference type="GO" id="GO:0020037">
    <property type="term" value="F:heme binding"/>
    <property type="evidence" value="ECO:0007669"/>
    <property type="project" value="InterPro"/>
</dbReference>
<dbReference type="PANTHER" id="PTHR10422">
    <property type="entry name" value="CYTOCHROME C OXIDASE SUBUNIT 1"/>
    <property type="match status" value="1"/>
</dbReference>
<dbReference type="eggNOG" id="COG3256">
    <property type="taxonomic scope" value="Bacteria"/>
</dbReference>
<organism evidence="3 4">
    <name type="scientific">Lautropia mirabilis ATCC 51599</name>
    <dbReference type="NCBI Taxonomy" id="887898"/>
    <lineage>
        <taxon>Bacteria</taxon>
        <taxon>Pseudomonadati</taxon>
        <taxon>Pseudomonadota</taxon>
        <taxon>Betaproteobacteria</taxon>
        <taxon>Burkholderiales</taxon>
        <taxon>Burkholderiaceae</taxon>
        <taxon>Lautropia</taxon>
    </lineage>
</organism>
<feature type="transmembrane region" description="Helical" evidence="1">
    <location>
        <begin position="414"/>
        <end position="434"/>
    </location>
</feature>
<feature type="transmembrane region" description="Helical" evidence="1">
    <location>
        <begin position="664"/>
        <end position="688"/>
    </location>
</feature>
<proteinExistence type="predicted"/>
<feature type="transmembrane region" description="Helical" evidence="1">
    <location>
        <begin position="446"/>
        <end position="466"/>
    </location>
</feature>
<dbReference type="Pfam" id="PF22085">
    <property type="entry name" value="NorB_cytochrome_c-like"/>
    <property type="match status" value="1"/>
</dbReference>
<feature type="transmembrane region" description="Helical" evidence="1">
    <location>
        <begin position="547"/>
        <end position="567"/>
    </location>
</feature>
<keyword evidence="4" id="KW-1185">Reference proteome</keyword>
<dbReference type="Pfam" id="PF00115">
    <property type="entry name" value="COX1"/>
    <property type="match status" value="1"/>
</dbReference>
<dbReference type="InterPro" id="IPR000883">
    <property type="entry name" value="Cyt_C_Oxase_1"/>
</dbReference>
<evidence type="ECO:0000313" key="4">
    <source>
        <dbReference type="Proteomes" id="UP000011021"/>
    </source>
</evidence>
<reference evidence="3 4" key="1">
    <citation type="submission" date="2010-12" db="EMBL/GenBank/DDBJ databases">
        <authorList>
            <person name="Muzny D."/>
            <person name="Qin X."/>
            <person name="Deng J."/>
            <person name="Jiang H."/>
            <person name="Liu Y."/>
            <person name="Qu J."/>
            <person name="Song X.-Z."/>
            <person name="Zhang L."/>
            <person name="Thornton R."/>
            <person name="Coyle M."/>
            <person name="Francisco L."/>
            <person name="Jackson L."/>
            <person name="Javaid M."/>
            <person name="Korchina V."/>
            <person name="Kovar C."/>
            <person name="Mata R."/>
            <person name="Mathew T."/>
            <person name="Ngo R."/>
            <person name="Nguyen L."/>
            <person name="Nguyen N."/>
            <person name="Okwuonu G."/>
            <person name="Ongeri F."/>
            <person name="Pham C."/>
            <person name="Simmons D."/>
            <person name="Wilczek-Boney K."/>
            <person name="Hale W."/>
            <person name="Jakkamsetti A."/>
            <person name="Pham P."/>
            <person name="Ruth R."/>
            <person name="San Lucas F."/>
            <person name="Warren J."/>
            <person name="Zhang J."/>
            <person name="Zhao Z."/>
            <person name="Zhou C."/>
            <person name="Zhu D."/>
            <person name="Lee S."/>
            <person name="Bess C."/>
            <person name="Blankenburg K."/>
            <person name="Forbes L."/>
            <person name="Fu Q."/>
            <person name="Gubbala S."/>
            <person name="Hirani K."/>
            <person name="Jayaseelan J.C."/>
            <person name="Lara F."/>
            <person name="Munidasa M."/>
            <person name="Palculict T."/>
            <person name="Patil S."/>
            <person name="Pu L.-L."/>
            <person name="Saada N."/>
            <person name="Tang L."/>
            <person name="Weissenberger G."/>
            <person name="Zhu Y."/>
            <person name="Hemphill L."/>
            <person name="Shang Y."/>
            <person name="Youmans B."/>
            <person name="Ayvaz T."/>
            <person name="Ross M."/>
            <person name="Santibanez J."/>
            <person name="Aqrawi P."/>
            <person name="Gross S."/>
            <person name="Joshi V."/>
            <person name="Fowler G."/>
            <person name="Nazareth L."/>
            <person name="Reid J."/>
            <person name="Worley K."/>
            <person name="Petrosino J."/>
            <person name="Highlander S."/>
            <person name="Gibbs R."/>
        </authorList>
    </citation>
    <scope>NUCLEOTIDE SEQUENCE [LARGE SCALE GENOMIC DNA]</scope>
    <source>
        <strain evidence="3 4">ATCC 51599</strain>
    </source>
</reference>
<dbReference type="RefSeq" id="WP_005674071.1">
    <property type="nucleotide sequence ID" value="NZ_CP146288.1"/>
</dbReference>
<name>E7RYH5_9BURK</name>
<dbReference type="GO" id="GO:0004129">
    <property type="term" value="F:cytochrome-c oxidase activity"/>
    <property type="evidence" value="ECO:0007669"/>
    <property type="project" value="InterPro"/>
</dbReference>
<evidence type="ECO:0000313" key="3">
    <source>
        <dbReference type="EMBL" id="EFV94483.1"/>
    </source>
</evidence>
<feature type="transmembrane region" description="Helical" evidence="1">
    <location>
        <begin position="520"/>
        <end position="541"/>
    </location>
</feature>
<gene>
    <name evidence="3" type="ORF">HMPREF0551_1739</name>
</gene>
<keyword evidence="1" id="KW-1133">Transmembrane helix</keyword>
<dbReference type="GO" id="GO:0009060">
    <property type="term" value="P:aerobic respiration"/>
    <property type="evidence" value="ECO:0007669"/>
    <property type="project" value="InterPro"/>
</dbReference>
<dbReference type="PANTHER" id="PTHR10422:SF38">
    <property type="entry name" value="CYTOCHROME B SUBUNIT OF NITRIC OXIDE REDUCTASE"/>
    <property type="match status" value="1"/>
</dbReference>
<dbReference type="AlphaFoldDB" id="E7RYH5"/>
<feature type="transmembrane region" description="Helical" evidence="1">
    <location>
        <begin position="725"/>
        <end position="743"/>
    </location>
</feature>
<dbReference type="GO" id="GO:0016020">
    <property type="term" value="C:membrane"/>
    <property type="evidence" value="ECO:0007669"/>
    <property type="project" value="InterPro"/>
</dbReference>
<sequence>MKEYKRLWVILAIIMIGAFTVLGYFGKEVYNERPPIPTAFVSEDGKTVYTEEDIYAGQTAWQSIGGMSIGSIWGHGAYQAPDWTADWLHREVLNWLDQQAQRQFGKNFEQLSERDKATLSYDSKVAFRTNTFDKATNKVTLSEDRIRSIQSVAAYYDKLFSDDPAFQKLRSAYAMKENTLPDPELRSKMAAFFFWSAWAASTNRPGLDVTYTNNWPHEPLIGNEPTPENVIWSIASVVTLIFGIGLIIWVWAFFTHQQHIEVEAPKADPLSLIKLTPSQKALGKYLLVVAALFLVQVLLGGATAHYTVEGQNFYGIPLSEYLPYTLTRTWHIQSSIFWIATGFLAAGLFLVPIINGGKDPKYQKLGVDVLFWALIVVVVGSFGGQFVALKGWMATNLNWWFGHQGYEYVELGRVWQLALFVGLVFWLVLMMRGIYLALRAPGDKSLLILFTMAAAAIGIFYAPALIYGEHTHISIMEYWRWWVVHLWVEGFFEVFATCSVGFVFYNLGVVSKHTATTASLLAAMLFMIGGIPGTFHHLYFAGTTTPITAIGAMFSALEVVPLVLLGYDAFENWTVQHKAIWMKPMRWPLMFFIAVSFWNMLGAGVFGFLINPPISLYYLQGLNTAANHGHASLFGVYGFLALGFSLMVLRYIRPTLKLNNRLMGISFVALNLGLALMLFTSLLPVGIIQANASISVGLWWARSAEFVEQTPIIHTLRWVRTIGDMIFICGAAAYGLQMVLGLMHKETGAEVEKA</sequence>
<evidence type="ECO:0000256" key="1">
    <source>
        <dbReference type="SAM" id="Phobius"/>
    </source>
</evidence>
<feature type="transmembrane region" description="Helical" evidence="1">
    <location>
        <begin position="7"/>
        <end position="26"/>
    </location>
</feature>
<comment type="caution">
    <text evidence="3">The sequence shown here is derived from an EMBL/GenBank/DDBJ whole genome shotgun (WGS) entry which is preliminary data.</text>
</comment>
<feature type="transmembrane region" description="Helical" evidence="1">
    <location>
        <begin position="630"/>
        <end position="652"/>
    </location>
</feature>
<feature type="transmembrane region" description="Helical" evidence="1">
    <location>
        <begin position="486"/>
        <end position="508"/>
    </location>
</feature>
<dbReference type="SUPFAM" id="SSF81442">
    <property type="entry name" value="Cytochrome c oxidase subunit I-like"/>
    <property type="match status" value="1"/>
</dbReference>
<feature type="transmembrane region" description="Helical" evidence="1">
    <location>
        <begin position="369"/>
        <end position="394"/>
    </location>
</feature>
<dbReference type="InterPro" id="IPR054309">
    <property type="entry name" value="NorB_cytochrome_c-like"/>
</dbReference>
<dbReference type="Proteomes" id="UP000011021">
    <property type="component" value="Unassembled WGS sequence"/>
</dbReference>
<dbReference type="Gene3D" id="1.20.210.10">
    <property type="entry name" value="Cytochrome c oxidase-like, subunit I domain"/>
    <property type="match status" value="1"/>
</dbReference>
<evidence type="ECO:0000259" key="2">
    <source>
        <dbReference type="Pfam" id="PF22085"/>
    </source>
</evidence>
<dbReference type="HOGENOM" id="CLU_021582_0_0_4"/>
<feature type="transmembrane region" description="Helical" evidence="1">
    <location>
        <begin position="336"/>
        <end position="357"/>
    </location>
</feature>
<protein>
    <recommendedName>
        <fullName evidence="2">Nitric oxide reductase subunit B cytochrome c-like domain-containing protein</fullName>
    </recommendedName>
</protein>
<feature type="transmembrane region" description="Helical" evidence="1">
    <location>
        <begin position="285"/>
        <end position="308"/>
    </location>
</feature>
<dbReference type="STRING" id="887898.HMPREF0551_1739"/>
<accession>E7RYH5</accession>
<keyword evidence="1" id="KW-0812">Transmembrane</keyword>